<proteinExistence type="predicted"/>
<evidence type="ECO:0000313" key="2">
    <source>
        <dbReference type="EMBL" id="GMA71362.1"/>
    </source>
</evidence>
<keyword evidence="1" id="KW-1133">Transmembrane helix</keyword>
<evidence type="ECO:0000313" key="3">
    <source>
        <dbReference type="Proteomes" id="UP001157039"/>
    </source>
</evidence>
<dbReference type="AlphaFoldDB" id="A0AA37XJ66"/>
<organism evidence="2 3">
    <name type="scientific">Tetragenococcus osmophilus</name>
    <dbReference type="NCBI Taxonomy" id="526944"/>
    <lineage>
        <taxon>Bacteria</taxon>
        <taxon>Bacillati</taxon>
        <taxon>Bacillota</taxon>
        <taxon>Bacilli</taxon>
        <taxon>Lactobacillales</taxon>
        <taxon>Enterococcaceae</taxon>
        <taxon>Tetragenococcus</taxon>
    </lineage>
</organism>
<sequence>MIAYLVASNLAKDYGKDPVSTGIVSLASFFTIGGATGMDTTGLFVAIIVAIIST</sequence>
<gene>
    <name evidence="2" type="ORF">GCM10025885_04110</name>
</gene>
<keyword evidence="1" id="KW-0472">Membrane</keyword>
<reference evidence="2 3" key="1">
    <citation type="journal article" date="2014" name="Int. J. Syst. Evol. Microbiol.">
        <title>Complete genome sequence of Corynebacterium casei LMG S-19264T (=DSM 44701T), isolated from a smear-ripened cheese.</title>
        <authorList>
            <consortium name="US DOE Joint Genome Institute (JGI-PGF)"/>
            <person name="Walter F."/>
            <person name="Albersmeier A."/>
            <person name="Kalinowski J."/>
            <person name="Ruckert C."/>
        </authorList>
    </citation>
    <scope>NUCLEOTIDE SEQUENCE [LARGE SCALE GENOMIC DNA]</scope>
    <source>
        <strain evidence="2 3">NBRC 114545</strain>
    </source>
</reference>
<feature type="transmembrane region" description="Helical" evidence="1">
    <location>
        <begin position="23"/>
        <end position="52"/>
    </location>
</feature>
<dbReference type="EMBL" id="BSUW01000001">
    <property type="protein sequence ID" value="GMA71362.1"/>
    <property type="molecule type" value="Genomic_DNA"/>
</dbReference>
<comment type="caution">
    <text evidence="2">The sequence shown here is derived from an EMBL/GenBank/DDBJ whole genome shotgun (WGS) entry which is preliminary data.</text>
</comment>
<keyword evidence="1" id="KW-0812">Transmembrane</keyword>
<accession>A0AA37XJ66</accession>
<protein>
    <submittedName>
        <fullName evidence="2">Uncharacterized protein</fullName>
    </submittedName>
</protein>
<name>A0AA37XJ66_9ENTE</name>
<dbReference type="Proteomes" id="UP001157039">
    <property type="component" value="Unassembled WGS sequence"/>
</dbReference>
<evidence type="ECO:0000256" key="1">
    <source>
        <dbReference type="SAM" id="Phobius"/>
    </source>
</evidence>